<dbReference type="InterPro" id="IPR007137">
    <property type="entry name" value="DUF348"/>
</dbReference>
<dbReference type="AlphaFoldDB" id="A0A926D3J5"/>
<dbReference type="EMBL" id="JACRSR010000001">
    <property type="protein sequence ID" value="MBC8530249.1"/>
    <property type="molecule type" value="Genomic_DNA"/>
</dbReference>
<dbReference type="SUPFAM" id="SSF50685">
    <property type="entry name" value="Barwin-like endoglucanases"/>
    <property type="match status" value="1"/>
</dbReference>
<comment type="caution">
    <text evidence="5">The sequence shown here is derived from an EMBL/GenBank/DDBJ whole genome shotgun (WGS) entry which is preliminary data.</text>
</comment>
<dbReference type="Pfam" id="PF06725">
    <property type="entry name" value="3D"/>
    <property type="match status" value="1"/>
</dbReference>
<evidence type="ECO:0000256" key="3">
    <source>
        <dbReference type="SAM" id="Phobius"/>
    </source>
</evidence>
<feature type="compositionally biased region" description="Low complexity" evidence="2">
    <location>
        <begin position="298"/>
        <end position="316"/>
    </location>
</feature>
<dbReference type="GO" id="GO:0009254">
    <property type="term" value="P:peptidoglycan turnover"/>
    <property type="evidence" value="ECO:0007669"/>
    <property type="project" value="InterPro"/>
</dbReference>
<dbReference type="InterPro" id="IPR059180">
    <property type="entry name" value="3D_YorM"/>
</dbReference>
<evidence type="ECO:0000313" key="6">
    <source>
        <dbReference type="Proteomes" id="UP000623172"/>
    </source>
</evidence>
<feature type="region of interest" description="Disordered" evidence="2">
    <location>
        <begin position="298"/>
        <end position="359"/>
    </location>
</feature>
<accession>A0A926D3J5</accession>
<reference evidence="5" key="1">
    <citation type="submission" date="2020-08" db="EMBL/GenBank/DDBJ databases">
        <title>Genome public.</title>
        <authorList>
            <person name="Liu C."/>
            <person name="Sun Q."/>
        </authorList>
    </citation>
    <scope>NUCLEOTIDE SEQUENCE</scope>
    <source>
        <strain evidence="5">NSJ-53</strain>
    </source>
</reference>
<feature type="transmembrane region" description="Helical" evidence="3">
    <location>
        <begin position="59"/>
        <end position="80"/>
    </location>
</feature>
<dbReference type="RefSeq" id="WP_283244828.1">
    <property type="nucleotide sequence ID" value="NZ_JACRSR010000001.1"/>
</dbReference>
<dbReference type="Gene3D" id="2.40.40.10">
    <property type="entry name" value="RlpA-like domain"/>
    <property type="match status" value="1"/>
</dbReference>
<dbReference type="InterPro" id="IPR051933">
    <property type="entry name" value="Resuscitation_pf_RpfB"/>
</dbReference>
<keyword evidence="3" id="KW-0472">Membrane</keyword>
<keyword evidence="3" id="KW-1133">Transmembrane helix</keyword>
<dbReference type="InterPro" id="IPR036908">
    <property type="entry name" value="RlpA-like_sf"/>
</dbReference>
<dbReference type="GO" id="GO:0004553">
    <property type="term" value="F:hydrolase activity, hydrolyzing O-glycosyl compounds"/>
    <property type="evidence" value="ECO:0007669"/>
    <property type="project" value="InterPro"/>
</dbReference>
<evidence type="ECO:0000256" key="2">
    <source>
        <dbReference type="SAM" id="MobiDB-lite"/>
    </source>
</evidence>
<sequence>MRKKKREVDFSVNPTAHLKGILWTSEGKNGTAGGKKPKAEHTDGVFKISASRPTRRRPVIIALIVALVFTSVYGIFGFAMPEKYDVTVKDGERAQFVTTTEKTVMGVLEELDITLAVEDEVIPSRIASVNDGMTVEVVRAKEIYIHKGDEVIPIKKASGTVREALRDAGFAASSDDEISAELDTPITDGQHIYFTDVRVEEEEALETLPFETVKEEDFSLAEGTEKVAVAGQEGQRRTVTRIVYKNDAEVSREIVLDEVTQQPVNEVVKVGTFSADSVSALMLNKLDAAHDGISEALAATPTPTPKATPKKTQQPASTPKATPKPDNNETQVTPAPTPEPTPTPEDEPVSGGDSLPGGLTQDQVARVANMKATAYTHTGNQTATGTWPKVGTIAVDPRVIPLGTRVYVVGYGYAVAEDTGGAIKGNIIDLFMETENQCINWGRRNVTVYILK</sequence>
<dbReference type="Pfam" id="PF03990">
    <property type="entry name" value="DUF348"/>
    <property type="match status" value="2"/>
</dbReference>
<gene>
    <name evidence="5" type="ORF">H8696_00110</name>
</gene>
<dbReference type="Gene3D" id="2.20.230.10">
    <property type="entry name" value="Resuscitation-promoting factor rpfb"/>
    <property type="match status" value="1"/>
</dbReference>
<feature type="domain" description="G5" evidence="4">
    <location>
        <begin position="194"/>
        <end position="274"/>
    </location>
</feature>
<dbReference type="Pfam" id="PF07501">
    <property type="entry name" value="G5"/>
    <property type="match status" value="1"/>
</dbReference>
<organism evidence="5 6">
    <name type="scientific">Gehongia tenuis</name>
    <dbReference type="NCBI Taxonomy" id="2763655"/>
    <lineage>
        <taxon>Bacteria</taxon>
        <taxon>Bacillati</taxon>
        <taxon>Bacillota</taxon>
        <taxon>Clostridia</taxon>
        <taxon>Christensenellales</taxon>
        <taxon>Christensenellaceae</taxon>
        <taxon>Gehongia</taxon>
    </lineage>
</organism>
<dbReference type="InterPro" id="IPR010611">
    <property type="entry name" value="3D_dom"/>
</dbReference>
<proteinExistence type="predicted"/>
<keyword evidence="1" id="KW-0732">Signal</keyword>
<protein>
    <submittedName>
        <fullName evidence="5">G5 domain-containing protein</fullName>
    </submittedName>
</protein>
<dbReference type="InterPro" id="IPR011098">
    <property type="entry name" value="G5_dom"/>
</dbReference>
<dbReference type="Proteomes" id="UP000623172">
    <property type="component" value="Unassembled WGS sequence"/>
</dbReference>
<dbReference type="PANTHER" id="PTHR39160">
    <property type="entry name" value="CELL WALL-BINDING PROTEIN YOCH"/>
    <property type="match status" value="1"/>
</dbReference>
<dbReference type="PROSITE" id="PS51109">
    <property type="entry name" value="G5"/>
    <property type="match status" value="1"/>
</dbReference>
<dbReference type="SMART" id="SM01208">
    <property type="entry name" value="G5"/>
    <property type="match status" value="1"/>
</dbReference>
<dbReference type="CDD" id="cd14667">
    <property type="entry name" value="3D_containing_proteins"/>
    <property type="match status" value="1"/>
</dbReference>
<evidence type="ECO:0000313" key="5">
    <source>
        <dbReference type="EMBL" id="MBC8530249.1"/>
    </source>
</evidence>
<dbReference type="GO" id="GO:0019867">
    <property type="term" value="C:outer membrane"/>
    <property type="evidence" value="ECO:0007669"/>
    <property type="project" value="InterPro"/>
</dbReference>
<dbReference type="PANTHER" id="PTHR39160:SF4">
    <property type="entry name" value="RESUSCITATION-PROMOTING FACTOR RPFB"/>
    <property type="match status" value="1"/>
</dbReference>
<evidence type="ECO:0000259" key="4">
    <source>
        <dbReference type="PROSITE" id="PS51109"/>
    </source>
</evidence>
<keyword evidence="3" id="KW-0812">Transmembrane</keyword>
<name>A0A926D3J5_9FIRM</name>
<keyword evidence="6" id="KW-1185">Reference proteome</keyword>
<evidence type="ECO:0000256" key="1">
    <source>
        <dbReference type="ARBA" id="ARBA00022729"/>
    </source>
</evidence>